<dbReference type="PANTHER" id="PTHR33991:SF1">
    <property type="entry name" value="DNA REPAIR PROTEIN RECO"/>
    <property type="match status" value="1"/>
</dbReference>
<keyword evidence="5 8" id="KW-0233">DNA recombination</keyword>
<dbReference type="InterPro" id="IPR003717">
    <property type="entry name" value="RecO"/>
</dbReference>
<comment type="function">
    <text evidence="1 8">Involved in DNA repair and RecF pathway recombination.</text>
</comment>
<evidence type="ECO:0000256" key="5">
    <source>
        <dbReference type="ARBA" id="ARBA00023172"/>
    </source>
</evidence>
<dbReference type="RefSeq" id="WP_165009395.1">
    <property type="nucleotide sequence ID" value="NZ_CP064954.1"/>
</dbReference>
<reference evidence="10 11" key="1">
    <citation type="submission" date="2020-11" db="EMBL/GenBank/DDBJ databases">
        <title>Corynebacterium sp. ZJ-599.</title>
        <authorList>
            <person name="Zhou J."/>
        </authorList>
    </citation>
    <scope>NUCLEOTIDE SEQUENCE [LARGE SCALE GENOMIC DNA]</scope>
    <source>
        <strain evidence="10 11">ZJ-599</strain>
    </source>
</reference>
<dbReference type="EMBL" id="CP064954">
    <property type="protein sequence ID" value="QPK78610.1"/>
    <property type="molecule type" value="Genomic_DNA"/>
</dbReference>
<keyword evidence="11" id="KW-1185">Reference proteome</keyword>
<dbReference type="Gene3D" id="2.40.50.140">
    <property type="entry name" value="Nucleic acid-binding proteins"/>
    <property type="match status" value="1"/>
</dbReference>
<evidence type="ECO:0000256" key="7">
    <source>
        <dbReference type="ARBA" id="ARBA00033409"/>
    </source>
</evidence>
<evidence type="ECO:0000256" key="4">
    <source>
        <dbReference type="ARBA" id="ARBA00022763"/>
    </source>
</evidence>
<organism evidence="10 11">
    <name type="scientific">Corynebacterium lizhenjunii</name>
    <dbReference type="NCBI Taxonomy" id="2709394"/>
    <lineage>
        <taxon>Bacteria</taxon>
        <taxon>Bacillati</taxon>
        <taxon>Actinomycetota</taxon>
        <taxon>Actinomycetes</taxon>
        <taxon>Mycobacteriales</taxon>
        <taxon>Corynebacteriaceae</taxon>
        <taxon>Corynebacterium</taxon>
    </lineage>
</organism>
<accession>A0A7T0KE60</accession>
<dbReference type="AlphaFoldDB" id="A0A7T0KE60"/>
<dbReference type="HAMAP" id="MF_00201">
    <property type="entry name" value="RecO"/>
    <property type="match status" value="1"/>
</dbReference>
<dbReference type="SUPFAM" id="SSF57863">
    <property type="entry name" value="ArfGap/RecO-like zinc finger"/>
    <property type="match status" value="1"/>
</dbReference>
<dbReference type="GO" id="GO:0006310">
    <property type="term" value="P:DNA recombination"/>
    <property type="evidence" value="ECO:0007669"/>
    <property type="project" value="UniProtKB-UniRule"/>
</dbReference>
<evidence type="ECO:0000256" key="8">
    <source>
        <dbReference type="HAMAP-Rule" id="MF_00201"/>
    </source>
</evidence>
<dbReference type="Proteomes" id="UP000594681">
    <property type="component" value="Chromosome"/>
</dbReference>
<evidence type="ECO:0000256" key="6">
    <source>
        <dbReference type="ARBA" id="ARBA00023204"/>
    </source>
</evidence>
<feature type="domain" description="DNA replication/recombination mediator RecO N-terminal" evidence="9">
    <location>
        <begin position="5"/>
        <end position="81"/>
    </location>
</feature>
<dbReference type="GO" id="GO:0043590">
    <property type="term" value="C:bacterial nucleoid"/>
    <property type="evidence" value="ECO:0007669"/>
    <property type="project" value="TreeGrafter"/>
</dbReference>
<dbReference type="Pfam" id="PF02565">
    <property type="entry name" value="RecO_C"/>
    <property type="match status" value="1"/>
</dbReference>
<gene>
    <name evidence="8 10" type="primary">recO</name>
    <name evidence="10" type="ORF">G7Y31_08620</name>
</gene>
<dbReference type="Gene3D" id="1.20.1440.120">
    <property type="entry name" value="Recombination protein O, C-terminal domain"/>
    <property type="match status" value="1"/>
</dbReference>
<evidence type="ECO:0000256" key="2">
    <source>
        <dbReference type="ARBA" id="ARBA00007452"/>
    </source>
</evidence>
<comment type="similarity">
    <text evidence="2 8">Belongs to the RecO family.</text>
</comment>
<keyword evidence="4 8" id="KW-0227">DNA damage</keyword>
<dbReference type="KEGG" id="cliz:G7Y31_08620"/>
<evidence type="ECO:0000256" key="3">
    <source>
        <dbReference type="ARBA" id="ARBA00021310"/>
    </source>
</evidence>
<dbReference type="InterPro" id="IPR042242">
    <property type="entry name" value="RecO_C"/>
</dbReference>
<evidence type="ECO:0000313" key="11">
    <source>
        <dbReference type="Proteomes" id="UP000594681"/>
    </source>
</evidence>
<evidence type="ECO:0000313" key="10">
    <source>
        <dbReference type="EMBL" id="QPK78610.1"/>
    </source>
</evidence>
<dbReference type="PANTHER" id="PTHR33991">
    <property type="entry name" value="DNA REPAIR PROTEIN RECO"/>
    <property type="match status" value="1"/>
</dbReference>
<dbReference type="InterPro" id="IPR012340">
    <property type="entry name" value="NA-bd_OB-fold"/>
</dbReference>
<name>A0A7T0KE60_9CORY</name>
<evidence type="ECO:0000256" key="1">
    <source>
        <dbReference type="ARBA" id="ARBA00003065"/>
    </source>
</evidence>
<dbReference type="GO" id="GO:0006302">
    <property type="term" value="P:double-strand break repair"/>
    <property type="evidence" value="ECO:0007669"/>
    <property type="project" value="TreeGrafter"/>
</dbReference>
<sequence>MARDSFRDRAVVIRSYDFGEADRVIVLLTRAHGVVRAVAKGVRRAKSRFGSRLQYFVELDVQFYQGRNLHTITQADTLAYFGAGIIEDYDRYACACAALEIAEKLSGMEADEDPYLYDALVAALAAFQRQDPTQVLDRFLLQSMRHAGWAPQLFECAACQAPGPHHAFHPAVGGAACVQCRPPGAAEVDPETLHHLWLLLQGYHSQATPEQVTQGHRLARAHLQWHIESKVAALSVLEHEGSKMGRRDYA</sequence>
<protein>
    <recommendedName>
        <fullName evidence="3 8">DNA repair protein RecO</fullName>
    </recommendedName>
    <alternativeName>
        <fullName evidence="7 8">Recombination protein O</fullName>
    </alternativeName>
</protein>
<dbReference type="InterPro" id="IPR037278">
    <property type="entry name" value="ARFGAP/RecO"/>
</dbReference>
<dbReference type="NCBIfam" id="TIGR00613">
    <property type="entry name" value="reco"/>
    <property type="match status" value="1"/>
</dbReference>
<dbReference type="Pfam" id="PF11967">
    <property type="entry name" value="RecO_N"/>
    <property type="match status" value="1"/>
</dbReference>
<dbReference type="InterPro" id="IPR022572">
    <property type="entry name" value="DNA_rep/recomb_RecO_N"/>
</dbReference>
<proteinExistence type="inferred from homology"/>
<dbReference type="SUPFAM" id="SSF50249">
    <property type="entry name" value="Nucleic acid-binding proteins"/>
    <property type="match status" value="1"/>
</dbReference>
<evidence type="ECO:0000259" key="9">
    <source>
        <dbReference type="Pfam" id="PF11967"/>
    </source>
</evidence>
<keyword evidence="6 8" id="KW-0234">DNA repair</keyword>